<proteinExistence type="predicted"/>
<gene>
    <name evidence="1" type="ORF">PENTCL1PPCAC_13041</name>
</gene>
<name>A0AAV5T5K8_9BILA</name>
<evidence type="ECO:0000313" key="2">
    <source>
        <dbReference type="Proteomes" id="UP001432027"/>
    </source>
</evidence>
<dbReference type="Proteomes" id="UP001432027">
    <property type="component" value="Unassembled WGS sequence"/>
</dbReference>
<comment type="caution">
    <text evidence="1">The sequence shown here is derived from an EMBL/GenBank/DDBJ whole genome shotgun (WGS) entry which is preliminary data.</text>
</comment>
<protein>
    <submittedName>
        <fullName evidence="1">Uncharacterized protein</fullName>
    </submittedName>
</protein>
<feature type="non-terminal residue" evidence="1">
    <location>
        <position position="1"/>
    </location>
</feature>
<dbReference type="AlphaFoldDB" id="A0AAV5T5K8"/>
<keyword evidence="2" id="KW-1185">Reference proteome</keyword>
<reference evidence="1" key="1">
    <citation type="submission" date="2023-10" db="EMBL/GenBank/DDBJ databases">
        <title>Genome assembly of Pristionchus species.</title>
        <authorList>
            <person name="Yoshida K."/>
            <person name="Sommer R.J."/>
        </authorList>
    </citation>
    <scope>NUCLEOTIDE SEQUENCE</scope>
    <source>
        <strain evidence="1">RS0144</strain>
    </source>
</reference>
<accession>A0AAV5T5K8</accession>
<organism evidence="1 2">
    <name type="scientific">Pristionchus entomophagus</name>
    <dbReference type="NCBI Taxonomy" id="358040"/>
    <lineage>
        <taxon>Eukaryota</taxon>
        <taxon>Metazoa</taxon>
        <taxon>Ecdysozoa</taxon>
        <taxon>Nematoda</taxon>
        <taxon>Chromadorea</taxon>
        <taxon>Rhabditida</taxon>
        <taxon>Rhabditina</taxon>
        <taxon>Diplogasteromorpha</taxon>
        <taxon>Diplogasteroidea</taxon>
        <taxon>Neodiplogasteridae</taxon>
        <taxon>Pristionchus</taxon>
    </lineage>
</organism>
<evidence type="ECO:0000313" key="1">
    <source>
        <dbReference type="EMBL" id="GMS90866.1"/>
    </source>
</evidence>
<feature type="non-terminal residue" evidence="1">
    <location>
        <position position="105"/>
    </location>
</feature>
<sequence length="105" mass="10921">SATASPLSRLCMNLPASSSRVGFTPISSLGPNSRDFTIRVKVTERSGAIASYGAHGESRFCCWLSDASEESQLGAAATTPVARLEAEVGGEAAERARAVLQHGKV</sequence>
<dbReference type="EMBL" id="BTSX01000003">
    <property type="protein sequence ID" value="GMS90866.1"/>
    <property type="molecule type" value="Genomic_DNA"/>
</dbReference>